<evidence type="ECO:0000256" key="5">
    <source>
        <dbReference type="ARBA" id="ARBA00034769"/>
    </source>
</evidence>
<dbReference type="EMBL" id="CAJGYM010000099">
    <property type="protein sequence ID" value="CAD6197600.1"/>
    <property type="molecule type" value="Genomic_DNA"/>
</dbReference>
<evidence type="ECO:0000313" key="7">
    <source>
        <dbReference type="EMBL" id="CAD6197600.1"/>
    </source>
</evidence>
<gene>
    <name evidence="7" type="ORF">CAUJ_LOCUS13509</name>
</gene>
<accession>A0A8S1HX32</accession>
<organism evidence="7 8">
    <name type="scientific">Caenorhabditis auriculariae</name>
    <dbReference type="NCBI Taxonomy" id="2777116"/>
    <lineage>
        <taxon>Eukaryota</taxon>
        <taxon>Metazoa</taxon>
        <taxon>Ecdysozoa</taxon>
        <taxon>Nematoda</taxon>
        <taxon>Chromadorea</taxon>
        <taxon>Rhabditida</taxon>
        <taxon>Rhabditina</taxon>
        <taxon>Rhabditomorpha</taxon>
        <taxon>Rhabditoidea</taxon>
        <taxon>Rhabditidae</taxon>
        <taxon>Peloderinae</taxon>
        <taxon>Caenorhabditis</taxon>
    </lineage>
</organism>
<keyword evidence="6" id="KW-0406">Ion transport</keyword>
<evidence type="ECO:0000256" key="1">
    <source>
        <dbReference type="ARBA" id="ARBA00004141"/>
    </source>
</evidence>
<evidence type="ECO:0000313" key="8">
    <source>
        <dbReference type="Proteomes" id="UP000835052"/>
    </source>
</evidence>
<keyword evidence="6" id="KW-0868">Chloride</keyword>
<comment type="similarity">
    <text evidence="5 6">Belongs to the anion channel-forming bestrophin (TC 1.A.46) family. Calcium-sensitive chloride channel subfamily.</text>
</comment>
<dbReference type="OrthoDB" id="201595at2759"/>
<evidence type="ECO:0000256" key="6">
    <source>
        <dbReference type="RuleBase" id="RU363126"/>
    </source>
</evidence>
<name>A0A8S1HX32_9PELO</name>
<protein>
    <recommendedName>
        <fullName evidence="6">Bestrophin homolog</fullName>
    </recommendedName>
</protein>
<dbReference type="GO" id="GO:0034707">
    <property type="term" value="C:chloride channel complex"/>
    <property type="evidence" value="ECO:0007669"/>
    <property type="project" value="UniProtKB-KW"/>
</dbReference>
<evidence type="ECO:0000256" key="2">
    <source>
        <dbReference type="ARBA" id="ARBA00022692"/>
    </source>
</evidence>
<keyword evidence="6" id="KW-1003">Cell membrane</keyword>
<keyword evidence="6" id="KW-0407">Ion channel</keyword>
<evidence type="ECO:0000256" key="3">
    <source>
        <dbReference type="ARBA" id="ARBA00022989"/>
    </source>
</evidence>
<feature type="transmembrane region" description="Helical" evidence="6">
    <location>
        <begin position="234"/>
        <end position="254"/>
    </location>
</feature>
<keyword evidence="8" id="KW-1185">Reference proteome</keyword>
<evidence type="ECO:0000256" key="4">
    <source>
        <dbReference type="ARBA" id="ARBA00023136"/>
    </source>
</evidence>
<dbReference type="GO" id="GO:0005254">
    <property type="term" value="F:chloride channel activity"/>
    <property type="evidence" value="ECO:0007669"/>
    <property type="project" value="UniProtKB-KW"/>
</dbReference>
<dbReference type="GO" id="GO:0005886">
    <property type="term" value="C:plasma membrane"/>
    <property type="evidence" value="ECO:0007669"/>
    <property type="project" value="UniProtKB-SubCell"/>
</dbReference>
<proteinExistence type="inferred from homology"/>
<dbReference type="InterPro" id="IPR000615">
    <property type="entry name" value="Bestrophin"/>
</dbReference>
<dbReference type="AlphaFoldDB" id="A0A8S1HX32"/>
<feature type="transmembrane region" description="Helical" evidence="6">
    <location>
        <begin position="266"/>
        <end position="285"/>
    </location>
</feature>
<keyword evidence="6" id="KW-0813">Transport</keyword>
<feature type="transmembrane region" description="Helical" evidence="6">
    <location>
        <begin position="36"/>
        <end position="54"/>
    </location>
</feature>
<keyword evidence="6" id="KW-0869">Chloride channel</keyword>
<dbReference type="PANTHER" id="PTHR10736:SF58">
    <property type="entry name" value="BESTROPHIN HOMOLOG-RELATED"/>
    <property type="match status" value="1"/>
</dbReference>
<keyword evidence="3 6" id="KW-1133">Transmembrane helix</keyword>
<dbReference type="Pfam" id="PF01062">
    <property type="entry name" value="Bestrophin"/>
    <property type="match status" value="1"/>
</dbReference>
<comment type="caution">
    <text evidence="7">The sequence shown here is derived from an EMBL/GenBank/DDBJ whole genome shotgun (WGS) entry which is preliminary data.</text>
</comment>
<comment type="subcellular location">
    <subcellularLocation>
        <location evidence="6">Cell membrane</location>
        <topology evidence="6">Multi-pass membrane protein</topology>
    </subcellularLocation>
    <subcellularLocation>
        <location evidence="1">Membrane</location>
        <topology evidence="1">Multi-pass membrane protein</topology>
    </subcellularLocation>
</comment>
<keyword evidence="2 6" id="KW-0812">Transmembrane</keyword>
<dbReference type="InterPro" id="IPR021134">
    <property type="entry name" value="Bestrophin-like"/>
</dbReference>
<dbReference type="PANTHER" id="PTHR10736">
    <property type="entry name" value="BESTROPHIN"/>
    <property type="match status" value="1"/>
</dbReference>
<reference evidence="7" key="1">
    <citation type="submission" date="2020-10" db="EMBL/GenBank/DDBJ databases">
        <authorList>
            <person name="Kikuchi T."/>
        </authorList>
    </citation>
    <scope>NUCLEOTIDE SEQUENCE</scope>
    <source>
        <strain evidence="7">NKZ352</strain>
    </source>
</reference>
<comment type="function">
    <text evidence="6">Forms chloride channels.</text>
</comment>
<keyword evidence="4 6" id="KW-0472">Membrane</keyword>
<dbReference type="Proteomes" id="UP000835052">
    <property type="component" value="Unassembled WGS sequence"/>
</dbReference>
<sequence length="520" mass="59065">MTVSYNLDVSSVSCLNFFKLLFRWRGSIWKSVANELALWLIGYYAVFVVYRTLLNKSEQGRFVEVAQSLDKALDKCVPLTFMLAFFVTVIVDRWKNIFANIGFIENVAISIATIVRGTDEKVVLSRRTLVRYLVLSQVLVFRDISLKVRRRFPNTDSIVKAGFLHEHEAVMLDKVDCNYNKYWVPVNWASTLLFQLHKDTDITPALFNTVWQELKLFRTNLALLCNFDWVPIPLAYPQVVFLAVRVYFLVCLVARQYVDLNRTSSVDYYFPLLTVFQFVFFMGWLKVAEGLLNPLGEDDDDFECNFLIDKNIATGMAIVDQTYDVCPPMLRDKFADPSFAPVYSEESQKNGTDHALLGSAQTVTLANPEDIVPMVSLQPASPTLFGESGGSSYPRSNSTARLRRKISDALGGGRVRSHSVQPVSYKVEDGNMFSKSLSTPQRPYGVFELSDGFVSTMSLHKKLPKVEEESGSMRSHVSDNEDDDDKLRKVIEQELATHHMDRPQTIHSIHFPINDSGAKF</sequence>